<dbReference type="GO" id="GO:0009536">
    <property type="term" value="C:plastid"/>
    <property type="evidence" value="ECO:0007669"/>
    <property type="project" value="UniProtKB-SubCell"/>
</dbReference>
<evidence type="ECO:0000313" key="6">
    <source>
        <dbReference type="EMBL" id="CAD9520579.1"/>
    </source>
</evidence>
<evidence type="ECO:0000313" key="5">
    <source>
        <dbReference type="EMBL" id="CAD9520577.1"/>
    </source>
</evidence>
<dbReference type="InterPro" id="IPR039633">
    <property type="entry name" value="PAP"/>
</dbReference>
<organism evidence="5">
    <name type="scientific">Haptolina brevifila</name>
    <dbReference type="NCBI Taxonomy" id="156173"/>
    <lineage>
        <taxon>Eukaryota</taxon>
        <taxon>Haptista</taxon>
        <taxon>Haptophyta</taxon>
        <taxon>Prymnesiophyceae</taxon>
        <taxon>Prymnesiales</taxon>
        <taxon>Prymnesiaceae</taxon>
        <taxon>Haptolina</taxon>
    </lineage>
</organism>
<evidence type="ECO:0000256" key="2">
    <source>
        <dbReference type="ARBA" id="ARBA00022640"/>
    </source>
</evidence>
<proteinExistence type="predicted"/>
<evidence type="ECO:0000259" key="4">
    <source>
        <dbReference type="Pfam" id="PF04755"/>
    </source>
</evidence>
<gene>
    <name evidence="5" type="ORF">CBRE1094_LOCUS34334</name>
    <name evidence="6" type="ORF">CBRE1094_LOCUS34335</name>
</gene>
<dbReference type="InterPro" id="IPR006843">
    <property type="entry name" value="PAP/fibrillin_dom"/>
</dbReference>
<dbReference type="EMBL" id="HBGU01063016">
    <property type="protein sequence ID" value="CAD9520577.1"/>
    <property type="molecule type" value="Transcribed_RNA"/>
</dbReference>
<accession>A0A6U7K621</accession>
<keyword evidence="3" id="KW-0732">Signal</keyword>
<name>A0A6U7K621_9EUKA</name>
<dbReference type="PANTHER" id="PTHR31906">
    <property type="entry name" value="PLASTID-LIPID-ASSOCIATED PROTEIN 4, CHLOROPLASTIC-RELATED"/>
    <property type="match status" value="1"/>
</dbReference>
<evidence type="ECO:0000256" key="1">
    <source>
        <dbReference type="ARBA" id="ARBA00004474"/>
    </source>
</evidence>
<dbReference type="Pfam" id="PF04755">
    <property type="entry name" value="PAP_fibrillin"/>
    <property type="match status" value="1"/>
</dbReference>
<protein>
    <recommendedName>
        <fullName evidence="4">Plastid lipid-associated protein/fibrillin conserved domain-containing protein</fullName>
    </recommendedName>
</protein>
<comment type="subcellular location">
    <subcellularLocation>
        <location evidence="1">Plastid</location>
    </subcellularLocation>
</comment>
<feature type="chain" id="PRO_5035586109" description="Plastid lipid-associated protein/fibrillin conserved domain-containing protein" evidence="3">
    <location>
        <begin position="22"/>
        <end position="250"/>
    </location>
</feature>
<reference evidence="5" key="1">
    <citation type="submission" date="2021-01" db="EMBL/GenBank/DDBJ databases">
        <authorList>
            <person name="Corre E."/>
            <person name="Pelletier E."/>
            <person name="Niang G."/>
            <person name="Scheremetjew M."/>
            <person name="Finn R."/>
            <person name="Kale V."/>
            <person name="Holt S."/>
            <person name="Cochrane G."/>
            <person name="Meng A."/>
            <person name="Brown T."/>
            <person name="Cohen L."/>
        </authorList>
    </citation>
    <scope>NUCLEOTIDE SEQUENCE</scope>
    <source>
        <strain evidence="5">UTEX LB 985</strain>
    </source>
</reference>
<feature type="signal peptide" evidence="3">
    <location>
        <begin position="1"/>
        <end position="21"/>
    </location>
</feature>
<dbReference type="AlphaFoldDB" id="A0A6U7K621"/>
<sequence>MACAFVLVLVASASRPSPVRWSPTRVSRRGLATMSVGVRAEEDMLLDLVANGASSGAILKGFAALEAAAPTPDDLLLTPSGIDAIDGRWLLRATIAAQAGETDLEASGISNAVNASGIVVDTSKAPPVQEVNTGTKRIGNEISFALPLGATAFVRVAGGFDADSSSGRRANVEFDTLDVWAFRRRVLRAGWLFKLIKAVRPGALNGDDSSSWLDTTYLSDRVRLGRGNKGSVFVLERCPPDEGPLDAWPL</sequence>
<keyword evidence="2" id="KW-0934">Plastid</keyword>
<dbReference type="EMBL" id="HBGU01063017">
    <property type="protein sequence ID" value="CAD9520579.1"/>
    <property type="molecule type" value="Transcribed_RNA"/>
</dbReference>
<feature type="domain" description="Plastid lipid-associated protein/fibrillin conserved" evidence="4">
    <location>
        <begin position="56"/>
        <end position="235"/>
    </location>
</feature>
<evidence type="ECO:0000256" key="3">
    <source>
        <dbReference type="SAM" id="SignalP"/>
    </source>
</evidence>